<evidence type="ECO:0000256" key="2">
    <source>
        <dbReference type="ARBA" id="ARBA00007634"/>
    </source>
</evidence>
<dbReference type="Proteomes" id="UP000019141">
    <property type="component" value="Unassembled WGS sequence"/>
</dbReference>
<dbReference type="EMBL" id="AZHW01000347">
    <property type="protein sequence ID" value="ETX00377.1"/>
    <property type="molecule type" value="Genomic_DNA"/>
</dbReference>
<keyword evidence="3 8" id="KW-0699">rRNA-binding</keyword>
<evidence type="ECO:0000256" key="7">
    <source>
        <dbReference type="ARBA" id="ARBA00035136"/>
    </source>
</evidence>
<evidence type="ECO:0000313" key="10">
    <source>
        <dbReference type="EMBL" id="ETX00377.1"/>
    </source>
</evidence>
<feature type="compositionally biased region" description="Basic and acidic residues" evidence="9">
    <location>
        <begin position="13"/>
        <end position="23"/>
    </location>
</feature>
<evidence type="ECO:0000256" key="4">
    <source>
        <dbReference type="ARBA" id="ARBA00022884"/>
    </source>
</evidence>
<dbReference type="NCBIfam" id="TIGR00029">
    <property type="entry name" value="S20"/>
    <property type="match status" value="1"/>
</dbReference>
<dbReference type="AlphaFoldDB" id="W4LSI6"/>
<dbReference type="GO" id="GO:0070181">
    <property type="term" value="F:small ribosomal subunit rRNA binding"/>
    <property type="evidence" value="ECO:0007669"/>
    <property type="project" value="TreeGrafter"/>
</dbReference>
<reference evidence="10 11" key="1">
    <citation type="journal article" date="2014" name="Nature">
        <title>An environmental bacterial taxon with a large and distinct metabolic repertoire.</title>
        <authorList>
            <person name="Wilson M.C."/>
            <person name="Mori T."/>
            <person name="Ruckert C."/>
            <person name="Uria A.R."/>
            <person name="Helf M.J."/>
            <person name="Takada K."/>
            <person name="Gernert C."/>
            <person name="Steffens U.A."/>
            <person name="Heycke N."/>
            <person name="Schmitt S."/>
            <person name="Rinke C."/>
            <person name="Helfrich E.J."/>
            <person name="Brachmann A.O."/>
            <person name="Gurgui C."/>
            <person name="Wakimoto T."/>
            <person name="Kracht M."/>
            <person name="Crusemann M."/>
            <person name="Hentschel U."/>
            <person name="Abe I."/>
            <person name="Matsunaga S."/>
            <person name="Kalinowski J."/>
            <person name="Takeyama H."/>
            <person name="Piel J."/>
        </authorList>
    </citation>
    <scope>NUCLEOTIDE SEQUENCE [LARGE SCALE GENOMIC DNA]</scope>
    <source>
        <strain evidence="11">TSY1</strain>
    </source>
</reference>
<dbReference type="GO" id="GO:0005829">
    <property type="term" value="C:cytosol"/>
    <property type="evidence" value="ECO:0007669"/>
    <property type="project" value="TreeGrafter"/>
</dbReference>
<evidence type="ECO:0000256" key="9">
    <source>
        <dbReference type="SAM" id="MobiDB-lite"/>
    </source>
</evidence>
<keyword evidence="11" id="KW-1185">Reference proteome</keyword>
<dbReference type="InterPro" id="IPR036510">
    <property type="entry name" value="Ribosomal_bS20_sf"/>
</dbReference>
<name>W4LSI6_ENTF1</name>
<dbReference type="Gene3D" id="1.20.58.110">
    <property type="entry name" value="Ribosomal protein S20"/>
    <property type="match status" value="1"/>
</dbReference>
<feature type="compositionally biased region" description="Basic residues" evidence="9">
    <location>
        <begin position="1"/>
        <end position="12"/>
    </location>
</feature>
<evidence type="ECO:0000256" key="8">
    <source>
        <dbReference type="HAMAP-Rule" id="MF_00500"/>
    </source>
</evidence>
<dbReference type="InterPro" id="IPR002583">
    <property type="entry name" value="Ribosomal_bS20"/>
</dbReference>
<evidence type="ECO:0000256" key="6">
    <source>
        <dbReference type="ARBA" id="ARBA00023274"/>
    </source>
</evidence>
<accession>W4LSI6</accession>
<dbReference type="GO" id="GO:0003735">
    <property type="term" value="F:structural constituent of ribosome"/>
    <property type="evidence" value="ECO:0007669"/>
    <property type="project" value="InterPro"/>
</dbReference>
<keyword evidence="6 8" id="KW-0687">Ribonucleoprotein</keyword>
<organism evidence="10 11">
    <name type="scientific">Entotheonella factor</name>
    <dbReference type="NCBI Taxonomy" id="1429438"/>
    <lineage>
        <taxon>Bacteria</taxon>
        <taxon>Pseudomonadati</taxon>
        <taxon>Nitrospinota/Tectimicrobiota group</taxon>
        <taxon>Candidatus Tectimicrobiota</taxon>
        <taxon>Candidatus Entotheonellia</taxon>
        <taxon>Candidatus Entotheonellales</taxon>
        <taxon>Candidatus Entotheonellaceae</taxon>
        <taxon>Candidatus Entotheonella</taxon>
    </lineage>
</organism>
<dbReference type="HOGENOM" id="CLU_160655_3_1_7"/>
<dbReference type="PANTHER" id="PTHR33398:SF1">
    <property type="entry name" value="SMALL RIBOSOMAL SUBUNIT PROTEIN BS20C"/>
    <property type="match status" value="1"/>
</dbReference>
<comment type="function">
    <text evidence="1 8">Binds directly to 16S ribosomal RNA.</text>
</comment>
<feature type="region of interest" description="Disordered" evidence="9">
    <location>
        <begin position="1"/>
        <end position="23"/>
    </location>
</feature>
<proteinExistence type="inferred from homology"/>
<sequence>MAKVHKSVIKRARQNEVRRERNNAVRSSLRTSIRKLIRAIDSGDAEAAKTELPQAIRALGKASSKGVIHRNQASRKISRLTRRVNSLAASA</sequence>
<dbReference type="GO" id="GO:0015935">
    <property type="term" value="C:small ribosomal subunit"/>
    <property type="evidence" value="ECO:0007669"/>
    <property type="project" value="TreeGrafter"/>
</dbReference>
<dbReference type="GO" id="GO:0006412">
    <property type="term" value="P:translation"/>
    <property type="evidence" value="ECO:0007669"/>
    <property type="project" value="UniProtKB-UniRule"/>
</dbReference>
<evidence type="ECO:0000256" key="3">
    <source>
        <dbReference type="ARBA" id="ARBA00022730"/>
    </source>
</evidence>
<comment type="similarity">
    <text evidence="2 8">Belongs to the bacterial ribosomal protein bS20 family.</text>
</comment>
<gene>
    <name evidence="8" type="primary">rpsT</name>
    <name evidence="10" type="ORF">ETSY1_11425</name>
</gene>
<keyword evidence="4 8" id="KW-0694">RNA-binding</keyword>
<dbReference type="HAMAP" id="MF_00500">
    <property type="entry name" value="Ribosomal_bS20"/>
    <property type="match status" value="1"/>
</dbReference>
<evidence type="ECO:0000256" key="5">
    <source>
        <dbReference type="ARBA" id="ARBA00022980"/>
    </source>
</evidence>
<dbReference type="PATRIC" id="fig|1429438.4.peg.2310"/>
<evidence type="ECO:0000256" key="1">
    <source>
        <dbReference type="ARBA" id="ARBA00003134"/>
    </source>
</evidence>
<dbReference type="Pfam" id="PF01649">
    <property type="entry name" value="Ribosomal_S20p"/>
    <property type="match status" value="1"/>
</dbReference>
<dbReference type="PANTHER" id="PTHR33398">
    <property type="entry name" value="30S RIBOSOMAL PROTEIN S20"/>
    <property type="match status" value="1"/>
</dbReference>
<dbReference type="SUPFAM" id="SSF46992">
    <property type="entry name" value="Ribosomal protein S20"/>
    <property type="match status" value="1"/>
</dbReference>
<comment type="caution">
    <text evidence="10">The sequence shown here is derived from an EMBL/GenBank/DDBJ whole genome shotgun (WGS) entry which is preliminary data.</text>
</comment>
<dbReference type="FunFam" id="1.20.58.110:FF:000001">
    <property type="entry name" value="30S ribosomal protein S20"/>
    <property type="match status" value="1"/>
</dbReference>
<evidence type="ECO:0000313" key="11">
    <source>
        <dbReference type="Proteomes" id="UP000019141"/>
    </source>
</evidence>
<keyword evidence="5 8" id="KW-0689">Ribosomal protein</keyword>
<protein>
    <recommendedName>
        <fullName evidence="7 8">Small ribosomal subunit protein bS20</fullName>
    </recommendedName>
</protein>